<dbReference type="PANTHER" id="PTHR12253">
    <property type="entry name" value="RH14732P"/>
    <property type="match status" value="1"/>
</dbReference>
<organism evidence="7 8">
    <name type="scientific">Trichuris muris</name>
    <name type="common">Mouse whipworm</name>
    <dbReference type="NCBI Taxonomy" id="70415"/>
    <lineage>
        <taxon>Eukaryota</taxon>
        <taxon>Metazoa</taxon>
        <taxon>Ecdysozoa</taxon>
        <taxon>Nematoda</taxon>
        <taxon>Enoplea</taxon>
        <taxon>Dorylaimia</taxon>
        <taxon>Trichinellida</taxon>
        <taxon>Trichuridae</taxon>
        <taxon>Trichuris</taxon>
    </lineage>
</organism>
<dbReference type="STRING" id="70415.A0A5S6QMS7"/>
<evidence type="ECO:0000256" key="2">
    <source>
        <dbReference type="ARBA" id="ARBA00022525"/>
    </source>
</evidence>
<reference evidence="8" key="1">
    <citation type="submission" date="2019-12" db="UniProtKB">
        <authorList>
            <consortium name="WormBaseParasite"/>
        </authorList>
    </citation>
    <scope>IDENTIFICATION</scope>
</reference>
<feature type="domain" description="Phospholipase A2-like central" evidence="6">
    <location>
        <begin position="201"/>
        <end position="294"/>
    </location>
</feature>
<dbReference type="SUPFAM" id="SSF48619">
    <property type="entry name" value="Phospholipase A2, PLA2"/>
    <property type="match status" value="1"/>
</dbReference>
<dbReference type="InterPro" id="IPR033113">
    <property type="entry name" value="PLA2_histidine"/>
</dbReference>
<name>A0A5S6QMS7_TRIMR</name>
<evidence type="ECO:0000256" key="5">
    <source>
        <dbReference type="SAM" id="SignalP"/>
    </source>
</evidence>
<evidence type="ECO:0000313" key="7">
    <source>
        <dbReference type="Proteomes" id="UP000046395"/>
    </source>
</evidence>
<dbReference type="Proteomes" id="UP000046395">
    <property type="component" value="Unassembled WGS sequence"/>
</dbReference>
<comment type="subcellular location">
    <subcellularLocation>
        <location evidence="1">Secreted</location>
    </subcellularLocation>
</comment>
<feature type="signal peptide" evidence="5">
    <location>
        <begin position="1"/>
        <end position="26"/>
    </location>
</feature>
<dbReference type="GO" id="GO:0016042">
    <property type="term" value="P:lipid catabolic process"/>
    <property type="evidence" value="ECO:0007669"/>
    <property type="project" value="UniProtKB-KW"/>
</dbReference>
<sequence>MPTTEGRILRALSALLIAALPYCCVSMELSDLMTTPEPPDLHVLRNLSVPVDFVLIEKLSNDEQQIFTQNGSCWSQILTLSNSTDPGVSLIISANEQVVVKSIYRIDNQLLDCDILGETEPAKFVEGFQNEITRVVNLGNYEFHWMNEPNYTMHPTQLQSLQVEQQKERCLELHKTLLQATTKASGRQKRHDRRLRRSLFFPGTFWCGTGTRAQSAAQIGEHTEADKCCRLHDQCPMAIGGFSQQYQLFNHRAYSISLCDCDKQFYECLKKANTSAANMVGKIFFNIMRAPCFTLSLENACEHYSWWGTCRAKRTQWVAKLNVTDWF</sequence>
<accession>A0A5S6QMS7</accession>
<dbReference type="Gene3D" id="1.20.90.10">
    <property type="entry name" value="Phospholipase A2 domain"/>
    <property type="match status" value="1"/>
</dbReference>
<dbReference type="GO" id="GO:0006644">
    <property type="term" value="P:phospholipid metabolic process"/>
    <property type="evidence" value="ECO:0007669"/>
    <property type="project" value="InterPro"/>
</dbReference>
<dbReference type="GO" id="GO:0050482">
    <property type="term" value="P:arachidonate secretion"/>
    <property type="evidence" value="ECO:0007669"/>
    <property type="project" value="InterPro"/>
</dbReference>
<protein>
    <submittedName>
        <fullName evidence="8">PA2c domain-containing protein</fullName>
    </submittedName>
</protein>
<dbReference type="PROSITE" id="PS00118">
    <property type="entry name" value="PA2_HIS"/>
    <property type="match status" value="1"/>
</dbReference>
<dbReference type="AlphaFoldDB" id="A0A5S6QMS7"/>
<keyword evidence="4" id="KW-0443">Lipid metabolism</keyword>
<dbReference type="InterPro" id="IPR036444">
    <property type="entry name" value="PLipase_A2_dom_sf"/>
</dbReference>
<keyword evidence="3" id="KW-0442">Lipid degradation</keyword>
<proteinExistence type="predicted"/>
<feature type="chain" id="PRO_5024456079" evidence="5">
    <location>
        <begin position="27"/>
        <end position="327"/>
    </location>
</feature>
<dbReference type="WBParaSite" id="TMUE_2000008503.1">
    <property type="protein sequence ID" value="TMUE_2000008503.1"/>
    <property type="gene ID" value="WBGene00295302"/>
</dbReference>
<evidence type="ECO:0000256" key="4">
    <source>
        <dbReference type="ARBA" id="ARBA00023098"/>
    </source>
</evidence>
<evidence type="ECO:0000256" key="1">
    <source>
        <dbReference type="ARBA" id="ARBA00004613"/>
    </source>
</evidence>
<keyword evidence="7" id="KW-1185">Reference proteome</keyword>
<dbReference type="InterPro" id="IPR016090">
    <property type="entry name" value="PLA2-like_dom"/>
</dbReference>
<keyword evidence="5" id="KW-0732">Signal</keyword>
<evidence type="ECO:0000256" key="3">
    <source>
        <dbReference type="ARBA" id="ARBA00022963"/>
    </source>
</evidence>
<dbReference type="GO" id="GO:0004623">
    <property type="term" value="F:phospholipase A2 activity"/>
    <property type="evidence" value="ECO:0007669"/>
    <property type="project" value="InterPro"/>
</dbReference>
<keyword evidence="2" id="KW-0964">Secreted</keyword>
<evidence type="ECO:0000313" key="8">
    <source>
        <dbReference type="WBParaSite" id="TMUE_2000008503.1"/>
    </source>
</evidence>
<dbReference type="GO" id="GO:0005576">
    <property type="term" value="C:extracellular region"/>
    <property type="evidence" value="ECO:0007669"/>
    <property type="project" value="UniProtKB-SubCell"/>
</dbReference>
<evidence type="ECO:0000259" key="6">
    <source>
        <dbReference type="Pfam" id="PF05826"/>
    </source>
</evidence>
<dbReference type="Pfam" id="PF05826">
    <property type="entry name" value="Phospholip_A2_2"/>
    <property type="match status" value="1"/>
</dbReference>